<feature type="transmembrane region" description="Helical" evidence="1">
    <location>
        <begin position="82"/>
        <end position="101"/>
    </location>
</feature>
<keyword evidence="1" id="KW-1133">Transmembrane helix</keyword>
<gene>
    <name evidence="2" type="ORF">NFX46_17900</name>
</gene>
<feature type="transmembrane region" description="Helical" evidence="1">
    <location>
        <begin position="51"/>
        <end position="73"/>
    </location>
</feature>
<dbReference type="EMBL" id="CP099468">
    <property type="protein sequence ID" value="USQ85489.1"/>
    <property type="molecule type" value="Genomic_DNA"/>
</dbReference>
<accession>A0ABY4Z9K9</accession>
<evidence type="ECO:0000256" key="1">
    <source>
        <dbReference type="SAM" id="Phobius"/>
    </source>
</evidence>
<reference evidence="2" key="1">
    <citation type="submission" date="2022-06" db="EMBL/GenBank/DDBJ databases">
        <title>Complete genome sequence of soil microorganisms Streptomyces sp. Qhu-M197 isolated from Alpine meadows habitats on the Tibetan Plateau.</title>
        <authorList>
            <person name="Zhang B."/>
            <person name="Xiang X."/>
            <person name="Fan J."/>
        </authorList>
    </citation>
    <scope>NUCLEOTIDE SEQUENCE</scope>
    <source>
        <strain evidence="2">Qhu-M197</strain>
    </source>
</reference>
<evidence type="ECO:0000313" key="3">
    <source>
        <dbReference type="Proteomes" id="UP001056374"/>
    </source>
</evidence>
<organism evidence="2 3">
    <name type="scientific">Streptomyces phaeoluteigriseus</name>
    <dbReference type="NCBI Taxonomy" id="114686"/>
    <lineage>
        <taxon>Bacteria</taxon>
        <taxon>Bacillati</taxon>
        <taxon>Actinomycetota</taxon>
        <taxon>Actinomycetes</taxon>
        <taxon>Kitasatosporales</taxon>
        <taxon>Streptomycetaceae</taxon>
        <taxon>Streptomyces</taxon>
        <taxon>Streptomyces aurantiacus group</taxon>
    </lineage>
</organism>
<keyword evidence="1" id="KW-0812">Transmembrane</keyword>
<dbReference type="Proteomes" id="UP001056374">
    <property type="component" value="Chromosome"/>
</dbReference>
<keyword evidence="3" id="KW-1185">Reference proteome</keyword>
<dbReference type="RefSeq" id="WP_252550566.1">
    <property type="nucleotide sequence ID" value="NZ_CP099468.1"/>
</dbReference>
<name>A0ABY4Z9K9_9ACTN</name>
<protein>
    <submittedName>
        <fullName evidence="2">Uncharacterized protein</fullName>
    </submittedName>
</protein>
<evidence type="ECO:0000313" key="2">
    <source>
        <dbReference type="EMBL" id="USQ85489.1"/>
    </source>
</evidence>
<sequence>MAGEQRGVLGRLVRILSLSALIVVYLGSLWATYRQLDAEPVFDGAIGVPDWAHAALVMGLMVCGGLGVTAAIIDSRQESSSWILTLTGVAAALAWSLWASLNKEDDAVGMLFAAVSPLASLLVLVELMRHLRTRPHS</sequence>
<keyword evidence="1" id="KW-0472">Membrane</keyword>
<feature type="transmembrane region" description="Helical" evidence="1">
    <location>
        <begin position="12"/>
        <end position="31"/>
    </location>
</feature>
<proteinExistence type="predicted"/>
<feature type="transmembrane region" description="Helical" evidence="1">
    <location>
        <begin position="107"/>
        <end position="127"/>
    </location>
</feature>